<evidence type="ECO:0000259" key="3">
    <source>
        <dbReference type="PROSITE" id="PS50103"/>
    </source>
</evidence>
<dbReference type="InterPro" id="IPR000571">
    <property type="entry name" value="Znf_CCCH"/>
</dbReference>
<protein>
    <recommendedName>
        <fullName evidence="3">C3H1-type domain-containing protein</fullName>
    </recommendedName>
</protein>
<sequence>MSVTKKYRCRYFEEDGRPIPPTCNQGDACRFVHPSDPNWPGRTPFVDTRALNRSSAIKRHKDGGRTIGPHGAESRGLALVPQSDLFLRRKPEGDDQSVRIDRAKPRQKEWDTRVNRDHDNYRERDRHRTSDNRDYAGSNDRMQQGPTKHHGDLTSNGHKRNPNTSVISKIEESVDPKDDFASSSARNSTWGRPGSLLRAPKTHTTLATEIAVPERHSDETKQTERLVGLLSNEVVVATAAHEKEAQKLQTYTDISSALSKISPSAASSVAPALADIMLKHEQCKHRVDEGFTALGGVWEQVFDVFVTEVVRVIDSRLQGAISTIEKEREHAVEELLANTPKQKTKNYGPSVKLRGIINVADFPVARFLRTPVTDTTLRTEMAMALIPASKTF</sequence>
<reference evidence="4" key="1">
    <citation type="submission" date="2023-03" db="EMBL/GenBank/DDBJ databases">
        <title>Massive genome expansion in bonnet fungi (Mycena s.s.) driven by repeated elements and novel gene families across ecological guilds.</title>
        <authorList>
            <consortium name="Lawrence Berkeley National Laboratory"/>
            <person name="Harder C.B."/>
            <person name="Miyauchi S."/>
            <person name="Viragh M."/>
            <person name="Kuo A."/>
            <person name="Thoen E."/>
            <person name="Andreopoulos B."/>
            <person name="Lu D."/>
            <person name="Skrede I."/>
            <person name="Drula E."/>
            <person name="Henrissat B."/>
            <person name="Morin E."/>
            <person name="Kohler A."/>
            <person name="Barry K."/>
            <person name="LaButti K."/>
            <person name="Morin E."/>
            <person name="Salamov A."/>
            <person name="Lipzen A."/>
            <person name="Mereny Z."/>
            <person name="Hegedus B."/>
            <person name="Baldrian P."/>
            <person name="Stursova M."/>
            <person name="Weitz H."/>
            <person name="Taylor A."/>
            <person name="Grigoriev I.V."/>
            <person name="Nagy L.G."/>
            <person name="Martin F."/>
            <person name="Kauserud H."/>
        </authorList>
    </citation>
    <scope>NUCLEOTIDE SEQUENCE</scope>
    <source>
        <strain evidence="4">9144</strain>
    </source>
</reference>
<feature type="compositionally biased region" description="Basic and acidic residues" evidence="2">
    <location>
        <begin position="86"/>
        <end position="134"/>
    </location>
</feature>
<name>A0AAD6YFV2_9AGAR</name>
<dbReference type="SMART" id="SM00356">
    <property type="entry name" value="ZnF_C3H1"/>
    <property type="match status" value="1"/>
</dbReference>
<comment type="caution">
    <text evidence="4">The sequence shown here is derived from an EMBL/GenBank/DDBJ whole genome shotgun (WGS) entry which is preliminary data.</text>
</comment>
<evidence type="ECO:0000313" key="4">
    <source>
        <dbReference type="EMBL" id="KAJ7219251.1"/>
    </source>
</evidence>
<feature type="zinc finger region" description="C3H1-type" evidence="1">
    <location>
        <begin position="4"/>
        <end position="36"/>
    </location>
</feature>
<feature type="compositionally biased region" description="Basic and acidic residues" evidence="2">
    <location>
        <begin position="169"/>
        <end position="180"/>
    </location>
</feature>
<dbReference type="GO" id="GO:0008270">
    <property type="term" value="F:zinc ion binding"/>
    <property type="evidence" value="ECO:0007669"/>
    <property type="project" value="UniProtKB-KW"/>
</dbReference>
<evidence type="ECO:0000256" key="2">
    <source>
        <dbReference type="SAM" id="MobiDB-lite"/>
    </source>
</evidence>
<gene>
    <name evidence="4" type="ORF">GGX14DRAFT_560351</name>
</gene>
<dbReference type="PROSITE" id="PS50103">
    <property type="entry name" value="ZF_C3H1"/>
    <property type="match status" value="1"/>
</dbReference>
<proteinExistence type="predicted"/>
<dbReference type="EMBL" id="JARJCW010000011">
    <property type="protein sequence ID" value="KAJ7219251.1"/>
    <property type="molecule type" value="Genomic_DNA"/>
</dbReference>
<keyword evidence="1" id="KW-0863">Zinc-finger</keyword>
<keyword evidence="1" id="KW-0479">Metal-binding</keyword>
<keyword evidence="1" id="KW-0862">Zinc</keyword>
<feature type="compositionally biased region" description="Polar residues" evidence="2">
    <location>
        <begin position="181"/>
        <end position="190"/>
    </location>
</feature>
<evidence type="ECO:0000313" key="5">
    <source>
        <dbReference type="Proteomes" id="UP001219525"/>
    </source>
</evidence>
<accession>A0AAD6YFV2</accession>
<keyword evidence="5" id="KW-1185">Reference proteome</keyword>
<dbReference type="AlphaFoldDB" id="A0AAD6YFV2"/>
<dbReference type="Proteomes" id="UP001219525">
    <property type="component" value="Unassembled WGS sequence"/>
</dbReference>
<evidence type="ECO:0000256" key="1">
    <source>
        <dbReference type="PROSITE-ProRule" id="PRU00723"/>
    </source>
</evidence>
<feature type="domain" description="C3H1-type" evidence="3">
    <location>
        <begin position="4"/>
        <end position="36"/>
    </location>
</feature>
<feature type="region of interest" description="Disordered" evidence="2">
    <location>
        <begin position="84"/>
        <end position="198"/>
    </location>
</feature>
<organism evidence="4 5">
    <name type="scientific">Mycena pura</name>
    <dbReference type="NCBI Taxonomy" id="153505"/>
    <lineage>
        <taxon>Eukaryota</taxon>
        <taxon>Fungi</taxon>
        <taxon>Dikarya</taxon>
        <taxon>Basidiomycota</taxon>
        <taxon>Agaricomycotina</taxon>
        <taxon>Agaricomycetes</taxon>
        <taxon>Agaricomycetidae</taxon>
        <taxon>Agaricales</taxon>
        <taxon>Marasmiineae</taxon>
        <taxon>Mycenaceae</taxon>
        <taxon>Mycena</taxon>
    </lineage>
</organism>